<name>A0ABQ1JDF8_9PROT</name>
<evidence type="ECO:0000313" key="3">
    <source>
        <dbReference type="Proteomes" id="UP000603352"/>
    </source>
</evidence>
<comment type="caution">
    <text evidence="2">The sequence shown here is derived from an EMBL/GenBank/DDBJ whole genome shotgun (WGS) entry which is preliminary data.</text>
</comment>
<evidence type="ECO:0008006" key="4">
    <source>
        <dbReference type="Google" id="ProtNLM"/>
    </source>
</evidence>
<protein>
    <recommendedName>
        <fullName evidence="4">Paeninodin family lasso peptide</fullName>
    </recommendedName>
</protein>
<keyword evidence="3" id="KW-1185">Reference proteome</keyword>
<organism evidence="2 3">
    <name type="scientific">Tistrella bauzanensis</name>
    <dbReference type="NCBI Taxonomy" id="657419"/>
    <lineage>
        <taxon>Bacteria</taxon>
        <taxon>Pseudomonadati</taxon>
        <taxon>Pseudomonadota</taxon>
        <taxon>Alphaproteobacteria</taxon>
        <taxon>Geminicoccales</taxon>
        <taxon>Geminicoccaceae</taxon>
        <taxon>Tistrella</taxon>
    </lineage>
</organism>
<dbReference type="EMBL" id="BMDZ01000146">
    <property type="protein sequence ID" value="GGB63704.1"/>
    <property type="molecule type" value="Genomic_DNA"/>
</dbReference>
<accession>A0ABQ1JDF8</accession>
<evidence type="ECO:0000313" key="2">
    <source>
        <dbReference type="EMBL" id="GGB63704.1"/>
    </source>
</evidence>
<dbReference type="RefSeq" id="WP_188583211.1">
    <property type="nucleotide sequence ID" value="NZ_BMDZ01000146.1"/>
</dbReference>
<feature type="region of interest" description="Disordered" evidence="1">
    <location>
        <begin position="1"/>
        <end position="54"/>
    </location>
</feature>
<evidence type="ECO:0000256" key="1">
    <source>
        <dbReference type="SAM" id="MobiDB-lite"/>
    </source>
</evidence>
<dbReference type="Proteomes" id="UP000603352">
    <property type="component" value="Unassembled WGS sequence"/>
</dbReference>
<gene>
    <name evidence="2" type="ORF">GCM10011505_50330</name>
</gene>
<proteinExistence type="predicted"/>
<reference evidence="3" key="1">
    <citation type="journal article" date="2019" name="Int. J. Syst. Evol. Microbiol.">
        <title>The Global Catalogue of Microorganisms (GCM) 10K type strain sequencing project: providing services to taxonomists for standard genome sequencing and annotation.</title>
        <authorList>
            <consortium name="The Broad Institute Genomics Platform"/>
            <consortium name="The Broad Institute Genome Sequencing Center for Infectious Disease"/>
            <person name="Wu L."/>
            <person name="Ma J."/>
        </authorList>
    </citation>
    <scope>NUCLEOTIDE SEQUENCE [LARGE SCALE GENOMIC DNA]</scope>
    <source>
        <strain evidence="3">CGMCC 1.10188</strain>
    </source>
</reference>
<sequence>MSDIKQAPLEHDLPRAAKLPWQTPDLEVLTVGQTQNNGLIPPGDGTYSPSPSGS</sequence>